<dbReference type="InterPro" id="IPR029044">
    <property type="entry name" value="Nucleotide-diphossugar_trans"/>
</dbReference>
<protein>
    <recommendedName>
        <fullName evidence="3">Glycosyl transferase family 2</fullName>
    </recommendedName>
</protein>
<evidence type="ECO:0000313" key="2">
    <source>
        <dbReference type="Proteomes" id="UP000198983"/>
    </source>
</evidence>
<dbReference type="OrthoDB" id="3819889at2"/>
<accession>A0A1H1RNF3</accession>
<dbReference type="STRING" id="117157.SAMN04489717_2486"/>
<dbReference type="RefSeq" id="WP_092653394.1">
    <property type="nucleotide sequence ID" value="NZ_LT629732.1"/>
</dbReference>
<proteinExistence type="predicted"/>
<evidence type="ECO:0008006" key="3">
    <source>
        <dbReference type="Google" id="ProtNLM"/>
    </source>
</evidence>
<dbReference type="SUPFAM" id="SSF53448">
    <property type="entry name" value="Nucleotide-diphospho-sugar transferases"/>
    <property type="match status" value="1"/>
</dbReference>
<gene>
    <name evidence="1" type="ORF">SAMN04489717_2486</name>
</gene>
<dbReference type="EMBL" id="LT629732">
    <property type="protein sequence ID" value="SDS37301.1"/>
    <property type="molecule type" value="Genomic_DNA"/>
</dbReference>
<reference evidence="1 2" key="1">
    <citation type="submission" date="2016-10" db="EMBL/GenBank/DDBJ databases">
        <authorList>
            <person name="de Groot N.N."/>
        </authorList>
    </citation>
    <scope>NUCLEOTIDE SEQUENCE [LARGE SCALE GENOMIC DNA]</scope>
    <source>
        <strain evidence="1 2">DSM 22024</strain>
    </source>
</reference>
<dbReference type="Proteomes" id="UP000198983">
    <property type="component" value="Chromosome I"/>
</dbReference>
<keyword evidence="2" id="KW-1185">Reference proteome</keyword>
<dbReference type="Gene3D" id="3.90.550.10">
    <property type="entry name" value="Spore Coat Polysaccharide Biosynthesis Protein SpsA, Chain A"/>
    <property type="match status" value="1"/>
</dbReference>
<dbReference type="AlphaFoldDB" id="A0A1H1RNF3"/>
<name>A0A1H1RNF3_9ACTN</name>
<sequence>MRIQVVTINHGTTDYADLFLRSLIAHHPDRSELRVLVLDNDSGDVQRLDWARRFGVRIRASGYSLDASVNTHGEILRDAVLAEPDCDAYLFADSDVCFVSDDTLGAMARELDSTPDAFAVEAIWANEDDTGSTSTTATAFIRSVCWYATIRRSARRSNCWACRPR</sequence>
<organism evidence="1 2">
    <name type="scientific">Actinopolymorpha singaporensis</name>
    <dbReference type="NCBI Taxonomy" id="117157"/>
    <lineage>
        <taxon>Bacteria</taxon>
        <taxon>Bacillati</taxon>
        <taxon>Actinomycetota</taxon>
        <taxon>Actinomycetes</taxon>
        <taxon>Propionibacteriales</taxon>
        <taxon>Actinopolymorphaceae</taxon>
        <taxon>Actinopolymorpha</taxon>
    </lineage>
</organism>
<evidence type="ECO:0000313" key="1">
    <source>
        <dbReference type="EMBL" id="SDS37301.1"/>
    </source>
</evidence>